<name>A0A1W0WZ02_HYPEX</name>
<feature type="region of interest" description="Disordered" evidence="2">
    <location>
        <begin position="1405"/>
        <end position="1432"/>
    </location>
</feature>
<feature type="compositionally biased region" description="Polar residues" evidence="2">
    <location>
        <begin position="708"/>
        <end position="728"/>
    </location>
</feature>
<organism evidence="4 5">
    <name type="scientific">Hypsibius exemplaris</name>
    <name type="common">Freshwater tardigrade</name>
    <dbReference type="NCBI Taxonomy" id="2072580"/>
    <lineage>
        <taxon>Eukaryota</taxon>
        <taxon>Metazoa</taxon>
        <taxon>Ecdysozoa</taxon>
        <taxon>Tardigrada</taxon>
        <taxon>Eutardigrada</taxon>
        <taxon>Parachela</taxon>
        <taxon>Hypsibioidea</taxon>
        <taxon>Hypsibiidae</taxon>
        <taxon>Hypsibius</taxon>
    </lineage>
</organism>
<evidence type="ECO:0000256" key="2">
    <source>
        <dbReference type="SAM" id="MobiDB-lite"/>
    </source>
</evidence>
<gene>
    <name evidence="4" type="ORF">BV898_05709</name>
</gene>
<dbReference type="InterPro" id="IPR036047">
    <property type="entry name" value="F-box-like_dom_sf"/>
</dbReference>
<dbReference type="PANTHER" id="PTHR44826">
    <property type="entry name" value="SPORE COAT PROTEIN SP85"/>
    <property type="match status" value="1"/>
</dbReference>
<dbReference type="Pfam" id="PF00646">
    <property type="entry name" value="F-box"/>
    <property type="match status" value="2"/>
</dbReference>
<reference evidence="5" key="1">
    <citation type="submission" date="2017-01" db="EMBL/GenBank/DDBJ databases">
        <title>Comparative genomics of anhydrobiosis in the tardigrade Hypsibius dujardini.</title>
        <authorList>
            <person name="Yoshida Y."/>
            <person name="Koutsovoulos G."/>
            <person name="Laetsch D."/>
            <person name="Stevens L."/>
            <person name="Kumar S."/>
            <person name="Horikawa D."/>
            <person name="Ishino K."/>
            <person name="Komine S."/>
            <person name="Tomita M."/>
            <person name="Blaxter M."/>
            <person name="Arakawa K."/>
        </authorList>
    </citation>
    <scope>NUCLEOTIDE SEQUENCE [LARGE SCALE GENOMIC DNA]</scope>
    <source>
        <strain evidence="5">Z151</strain>
    </source>
</reference>
<feature type="compositionally biased region" description="Low complexity" evidence="2">
    <location>
        <begin position="1407"/>
        <end position="1418"/>
    </location>
</feature>
<dbReference type="Proteomes" id="UP000192578">
    <property type="component" value="Unassembled WGS sequence"/>
</dbReference>
<sequence>MPVSGRHRFGPPSGRSARQPSDPTAVDPERLFSATLDQFLLRSLRVLTGEARQAVKENLRNLARASTGGFISITGGFITITDFAHKWLMLAELNRLMRNIELLTRKDRPVYHYTQMEREMSESLLARQMEDYYCRWAAPAQSFETDGREFCRLQLEVWKNLQNQKVGAMWLLCEEEFFIDLEEMWQRLLSGTSVRELDNTVASDWCESLKMARQQQRTERGCLELTERSQMLYEIDELMRLTRFQVQGQDFPHFDDAKSWRRSERELGEKLRAYSRQRWANNTVDGQTDGRSAIVLTEQWDHVKRDFDDWKAGWRNGLDYLTVHDGFFTGRGNMAFSLGVKSCVVVQTVGLMEAQANCSMEDLLDENGPNEASWVFEKAWLLNEMDRLMASIRDSLQGHGYYTCDLDVVAASEKQLKQTCDQFHFRFAARCFGCASTTDDRWNYVKQQLDIWKTCRRNGVTHLTIHDGFFTGRGNMDYTFGSKDSDAVPTLETESEQTKYSLEDLMNGDGPSEPRVMFEKAKALGEMDELMASIRGSLNGRGYYTCDLEVVAATERKLEESCDRFYRCFAGSAKITDKLHYCQEQYRIWKGFVHHYSPLWWATDGFISSLNDLPLRSLEDILLFTGTISQARIRRVCRRWNAIVSMSYISKCLNVEVPDIWTTISSAKIPVLSKGLSVMVTEHTHTITFIRPSVRPSIHPSIHPSVHPSDQPSIQPSDQPSVRPSVSPSLTQFSDELLNKLAGFAKIVRANASRRSPWALTLVNFEIAARTAHVWLCPLLASGQLFNECAMSRCRLLLPMAFPCAAVTVRNFSGTLTSSEKPMLAENFRRCFGRPVSLTPDMLVDVRQCTVQIADQVRDPAEQLRVRACLKNWEDWNQCDGFSEDISGIGAVIWQDIEVLTLVEIFVRKVLRDVRYYHKTHAMHVVMECDGGDAPNIRLINIIMTVYMKKEDRVLASGRSARQQSDPTAVDPEWVFFATLDQILKRSLRVPTGEARQAVTENLRNLARVSTGGYITITEFAHKWRMLDEINLRAQRKMNGRQFTREMEDYYCRWSASEWSPETDVREFCFPQLDIWKNLQNQQVEALSLLCDEFFIGLEEMWQKLLSVCELDDTVGSDWFNSLMMARQQQRTKSGCLELTERSRMLYEMDQLMRLTRLQLQKHTFPDFNEFNDAKNWQRNERELGKNTIGLTETLANCSMEDLLDENGPEKASWVLEKAWLLNEMDRLMAFIRDSLQGHGYYTCDLDVVAASEKQLEQACDRFHFRFAARCFGCTSTTDDRWNYAKQQLNIWKICRRNGVTHLTIHDGFFTGRGNLDYNFGSKDNDATSAMETESDQTKYSLEDLTNGDGPSETRVLFEKVKALREMDELMASVCGSLNGRGYYTCDLEVVAATERKLEESCDRIMSSGASSGDRSLSTAAGQEPATTDPPLQPIELSVKKFLKFHGRGWRGTIKRGYALRQMARQWSSLQYACSVRGIKPFDPHRSKLISLIEQEDDFFRLFGCYSLWSSQENRRTYASEQLKLWKSCPASASGRSAGKPSDPAAVDSEWLIFATLDQILKRSLRVPTGEARQVVTENLRDLARASTGGYITISEFAHKCRTLRVIDRLKRDFDFWNRMDRRSSYYTHTKLEMSESQLTREMEDYYGRWAASALSFETDGREFCRTQLDIWKKLQNQMVGALSLLCEEEFFIGLEGAWQRLLSGTSLRELDDAVASDWYESLKMARQQQRTERGCLELTERSRMLHEIDELMRITRFQVRTRKKFPYFYDGSDRHWGAFAKSWQCNERELGGKLRAYSRQRWANDAVDRRTDGETDGRSAIVTIEQLDHVKRDLDDWKVGWKEELDYLTVHDGFFTGRDNMAFSLGVKSCVVVQTVGLTEALANCSVEDLLDEYGPDEASWVFEKAWLLNEMDRLIAFIRDSLQGHGYYTCDLDVLAASEKQLEQACDRFHFRFAARHVGCASPTDDRWNYVKQQLGIWKTCMRNGVNHLTIHEGFFTGRGNMEYNFGSKDNNAGSVLETENKQTEFSLEDLTNRDEPSDVLVLFEKARALQEMDELMASIRSSLNGHGYYTCDLEVVAATERKLEESCDRYCRRFAGSAEITDKLNYCQEQYRIWKSLGHHYSPLWWATDGFISSLNDLPLRSLEDILLFTGTVGQARVRRVCRRWGAIVRMSYISKCLNVEVPDIWTTVSSAKIEVLSKGLSVMVMERTHAIAFIRPSVHPSVRPSVHPSVRPSVHPSVRPSVSQSDYELLIKLAAIAEKVQANADRRSPWALTLFNFEIAARTAYVWLCPLMASGQLFNEFALSCCRLLLPMPFPCAAVTVGNFSGTLTSLEEPVLAEFFRLCAAVTRRNFSGFFTFWEKPMLAEIFRRCLGRPDGLAPDMLADVRQCTDQLKDPAEQLRVRACLKNWDDWNRCDDFSEDISGIGAAIWQDIEVPTLVEIFVRKVLQDVEYNYETHEIHVAMECADGGAPNVRLINIIMAVYTKKDCVLDTFVRSLKVLL</sequence>
<keyword evidence="1" id="KW-0677">Repeat</keyword>
<evidence type="ECO:0000256" key="1">
    <source>
        <dbReference type="ARBA" id="ARBA00022737"/>
    </source>
</evidence>
<comment type="caution">
    <text evidence="4">The sequence shown here is derived from an EMBL/GenBank/DDBJ whole genome shotgun (WGS) entry which is preliminary data.</text>
</comment>
<dbReference type="SUPFAM" id="SSF81383">
    <property type="entry name" value="F-box domain"/>
    <property type="match status" value="1"/>
</dbReference>
<evidence type="ECO:0000259" key="3">
    <source>
        <dbReference type="PROSITE" id="PS50181"/>
    </source>
</evidence>
<dbReference type="PANTHER" id="PTHR44826:SF3">
    <property type="entry name" value="SPORE COAT PROTEIN SP85"/>
    <property type="match status" value="1"/>
</dbReference>
<keyword evidence="5" id="KW-1185">Reference proteome</keyword>
<dbReference type="InterPro" id="IPR051860">
    <property type="entry name" value="Plasmodium_CSP_Invasion"/>
</dbReference>
<accession>A0A1W0WZ02</accession>
<dbReference type="InterPro" id="IPR001810">
    <property type="entry name" value="F-box_dom"/>
</dbReference>
<dbReference type="OrthoDB" id="10070995at2759"/>
<protein>
    <recommendedName>
        <fullName evidence="3">F-box domain-containing protein</fullName>
    </recommendedName>
</protein>
<dbReference type="SMART" id="SM00256">
    <property type="entry name" value="FBOX"/>
    <property type="match status" value="2"/>
</dbReference>
<dbReference type="PROSITE" id="PS50181">
    <property type="entry name" value="FBOX"/>
    <property type="match status" value="1"/>
</dbReference>
<feature type="region of interest" description="Disordered" evidence="2">
    <location>
        <begin position="701"/>
        <end position="728"/>
    </location>
</feature>
<proteinExistence type="predicted"/>
<feature type="domain" description="F-box" evidence="3">
    <location>
        <begin position="607"/>
        <end position="664"/>
    </location>
</feature>
<feature type="region of interest" description="Disordered" evidence="2">
    <location>
        <begin position="1"/>
        <end position="27"/>
    </location>
</feature>
<evidence type="ECO:0000313" key="5">
    <source>
        <dbReference type="Proteomes" id="UP000192578"/>
    </source>
</evidence>
<evidence type="ECO:0000313" key="4">
    <source>
        <dbReference type="EMBL" id="OQV20423.1"/>
    </source>
</evidence>
<dbReference type="EMBL" id="MTYJ01000031">
    <property type="protein sequence ID" value="OQV20423.1"/>
    <property type="molecule type" value="Genomic_DNA"/>
</dbReference>